<proteinExistence type="predicted"/>
<evidence type="ECO:0000256" key="1">
    <source>
        <dbReference type="SAM" id="Phobius"/>
    </source>
</evidence>
<evidence type="ECO:0008006" key="4">
    <source>
        <dbReference type="Google" id="ProtNLM"/>
    </source>
</evidence>
<keyword evidence="1" id="KW-1133">Transmembrane helix</keyword>
<accession>A0A5D4TJ24</accession>
<keyword evidence="1" id="KW-0812">Transmembrane</keyword>
<dbReference type="AlphaFoldDB" id="A0A5D4TJ24"/>
<comment type="caution">
    <text evidence="2">The sequence shown here is derived from an EMBL/GenBank/DDBJ whole genome shotgun (WGS) entry which is preliminary data.</text>
</comment>
<evidence type="ECO:0000313" key="3">
    <source>
        <dbReference type="Proteomes" id="UP000325054"/>
    </source>
</evidence>
<dbReference type="RefSeq" id="WP_148992529.1">
    <property type="nucleotide sequence ID" value="NZ_VTEW01000015.1"/>
</dbReference>
<gene>
    <name evidence="2" type="ORF">FZC80_16640</name>
</gene>
<evidence type="ECO:0000313" key="2">
    <source>
        <dbReference type="EMBL" id="TYS75830.1"/>
    </source>
</evidence>
<name>A0A5D4TJ24_9BACI</name>
<sequence length="235" mass="26341">MRRTLSTIAARFKKYAVFLLILPLLTGALAFFASNEDDGSSSGRSSYFAKATIDLGEFNDPQFNEANNVKNLISSTAFLQELAESQTTPLMEIEDIQLSLDIENVYDEQVIVKLIGDEEESTLATIEGIVTHFIERSDARHDEWTGLINQSIEDLEETEVGAEEAATRQELLFNLRENLFFTKQAEVIEPVALVNERGSRSNDQPNNPITNVIFGLVIGFMLSLFLVLLPEVFRD</sequence>
<keyword evidence="1" id="KW-0472">Membrane</keyword>
<protein>
    <recommendedName>
        <fullName evidence="4">Polysaccharide chain length determinant N-terminal domain-containing protein</fullName>
    </recommendedName>
</protein>
<feature type="transmembrane region" description="Helical" evidence="1">
    <location>
        <begin position="209"/>
        <end position="229"/>
    </location>
</feature>
<reference evidence="2 3" key="1">
    <citation type="submission" date="2019-08" db="EMBL/GenBank/DDBJ databases">
        <title>Bacillus genomes from the desert of Cuatro Cienegas, Coahuila.</title>
        <authorList>
            <person name="Olmedo-Alvarez G."/>
        </authorList>
    </citation>
    <scope>NUCLEOTIDE SEQUENCE [LARGE SCALE GENOMIC DNA]</scope>
    <source>
        <strain evidence="2 3">CH451a_14T</strain>
    </source>
</reference>
<dbReference type="EMBL" id="VTEW01000015">
    <property type="protein sequence ID" value="TYS75830.1"/>
    <property type="molecule type" value="Genomic_DNA"/>
</dbReference>
<organism evidence="2 3">
    <name type="scientific">Rossellomorea aquimaris</name>
    <dbReference type="NCBI Taxonomy" id="189382"/>
    <lineage>
        <taxon>Bacteria</taxon>
        <taxon>Bacillati</taxon>
        <taxon>Bacillota</taxon>
        <taxon>Bacilli</taxon>
        <taxon>Bacillales</taxon>
        <taxon>Bacillaceae</taxon>
        <taxon>Rossellomorea</taxon>
    </lineage>
</organism>
<dbReference type="Proteomes" id="UP000325054">
    <property type="component" value="Unassembled WGS sequence"/>
</dbReference>